<dbReference type="InterPro" id="IPR001434">
    <property type="entry name" value="OmcB-like_DUF11"/>
</dbReference>
<dbReference type="Pfam" id="PF00394">
    <property type="entry name" value="Cu-oxidase"/>
    <property type="match status" value="1"/>
</dbReference>
<feature type="domain" description="Plastocyanin-like" evidence="5">
    <location>
        <begin position="275"/>
        <end position="352"/>
    </location>
</feature>
<dbReference type="InterPro" id="IPR013783">
    <property type="entry name" value="Ig-like_fold"/>
</dbReference>
<dbReference type="InterPro" id="IPR011706">
    <property type="entry name" value="Cu-oxidase_C"/>
</dbReference>
<organism evidence="8 9">
    <name type="scientific">Desulfitobacterium dehalogenans</name>
    <dbReference type="NCBI Taxonomy" id="36854"/>
    <lineage>
        <taxon>Bacteria</taxon>
        <taxon>Bacillati</taxon>
        <taxon>Bacillota</taxon>
        <taxon>Clostridia</taxon>
        <taxon>Eubacteriales</taxon>
        <taxon>Desulfitobacteriaceae</taxon>
        <taxon>Desulfitobacterium</taxon>
    </lineage>
</organism>
<dbReference type="CDD" id="cd13891">
    <property type="entry name" value="CuRO_3_CotA_like"/>
    <property type="match status" value="1"/>
</dbReference>
<dbReference type="Gene3D" id="2.60.40.420">
    <property type="entry name" value="Cupredoxins - blue copper proteins"/>
    <property type="match status" value="3"/>
</dbReference>
<reference evidence="8 9" key="1">
    <citation type="journal article" date="2020" name="Biotechnol. Biofuels">
        <title>New insights from the biogas microbiome by comprehensive genome-resolved metagenomics of nearly 1600 species originating from multiple anaerobic digesters.</title>
        <authorList>
            <person name="Campanaro S."/>
            <person name="Treu L."/>
            <person name="Rodriguez-R L.M."/>
            <person name="Kovalovszki A."/>
            <person name="Ziels R.M."/>
            <person name="Maus I."/>
            <person name="Zhu X."/>
            <person name="Kougias P.G."/>
            <person name="Basile A."/>
            <person name="Luo G."/>
            <person name="Schluter A."/>
            <person name="Konstantinidis K.T."/>
            <person name="Angelidaki I."/>
        </authorList>
    </citation>
    <scope>NUCLEOTIDE SEQUENCE [LARGE SCALE GENOMIC DNA]</scope>
    <source>
        <strain evidence="8">AS05jafATM_4</strain>
    </source>
</reference>
<evidence type="ECO:0000259" key="7">
    <source>
        <dbReference type="Pfam" id="PF07731"/>
    </source>
</evidence>
<dbReference type="Proteomes" id="UP000553059">
    <property type="component" value="Unassembled WGS sequence"/>
</dbReference>
<dbReference type="InterPro" id="IPR008972">
    <property type="entry name" value="Cupredoxin"/>
</dbReference>
<dbReference type="FunFam" id="2.60.40.420:FF:000081">
    <property type="entry name" value="Spore coat protein A"/>
    <property type="match status" value="1"/>
</dbReference>
<dbReference type="Gene3D" id="2.60.40.10">
    <property type="entry name" value="Immunoglobulins"/>
    <property type="match status" value="1"/>
</dbReference>
<comment type="similarity">
    <text evidence="1">Belongs to the multicopper oxidase family.</text>
</comment>
<dbReference type="Pfam" id="PF01345">
    <property type="entry name" value="DUF11"/>
    <property type="match status" value="1"/>
</dbReference>
<dbReference type="SUPFAM" id="SSF49503">
    <property type="entry name" value="Cupredoxins"/>
    <property type="match status" value="3"/>
</dbReference>
<feature type="domain" description="DUF11" evidence="6">
    <location>
        <begin position="772"/>
        <end position="854"/>
    </location>
</feature>
<dbReference type="PANTHER" id="PTHR48267">
    <property type="entry name" value="CUPREDOXIN SUPERFAMILY PROTEIN"/>
    <property type="match status" value="1"/>
</dbReference>
<dbReference type="InterPro" id="IPR045087">
    <property type="entry name" value="Cu-oxidase_fam"/>
</dbReference>
<evidence type="ECO:0000256" key="2">
    <source>
        <dbReference type="ARBA" id="ARBA00022723"/>
    </source>
</evidence>
<name>A0A7C7D3Z0_9FIRM</name>
<dbReference type="AlphaFoldDB" id="A0A7C7D3Z0"/>
<keyword evidence="2" id="KW-0479">Metal-binding</keyword>
<dbReference type="CDD" id="cd13868">
    <property type="entry name" value="CuRO_2_CotA_like"/>
    <property type="match status" value="1"/>
</dbReference>
<dbReference type="InterPro" id="IPR047589">
    <property type="entry name" value="DUF11_rpt"/>
</dbReference>
<dbReference type="CDD" id="cd13844">
    <property type="entry name" value="CuRO_1_BOD_CotA_like"/>
    <property type="match status" value="1"/>
</dbReference>
<evidence type="ECO:0000256" key="1">
    <source>
        <dbReference type="ARBA" id="ARBA00010609"/>
    </source>
</evidence>
<dbReference type="GO" id="GO:0016491">
    <property type="term" value="F:oxidoreductase activity"/>
    <property type="evidence" value="ECO:0007669"/>
    <property type="project" value="UniProtKB-KW"/>
</dbReference>
<dbReference type="Pfam" id="PF07731">
    <property type="entry name" value="Cu-oxidase_2"/>
    <property type="match status" value="1"/>
</dbReference>
<keyword evidence="4" id="KW-0186">Copper</keyword>
<evidence type="ECO:0000313" key="8">
    <source>
        <dbReference type="EMBL" id="HHY25647.1"/>
    </source>
</evidence>
<comment type="caution">
    <text evidence="8">The sequence shown here is derived from an EMBL/GenBank/DDBJ whole genome shotgun (WGS) entry which is preliminary data.</text>
</comment>
<evidence type="ECO:0000259" key="6">
    <source>
        <dbReference type="Pfam" id="PF01345"/>
    </source>
</evidence>
<gene>
    <name evidence="8" type="ORF">GX523_02625</name>
</gene>
<evidence type="ECO:0000259" key="5">
    <source>
        <dbReference type="Pfam" id="PF00394"/>
    </source>
</evidence>
<dbReference type="PANTHER" id="PTHR48267:SF1">
    <property type="entry name" value="BILIRUBIN OXIDASE"/>
    <property type="match status" value="1"/>
</dbReference>
<evidence type="ECO:0000313" key="9">
    <source>
        <dbReference type="Proteomes" id="UP000553059"/>
    </source>
</evidence>
<protein>
    <submittedName>
        <fullName evidence="8">Multicopper oxidase domain-containing protein</fullName>
    </submittedName>
</protein>
<dbReference type="NCBIfam" id="TIGR01451">
    <property type="entry name" value="B_ant_repeat"/>
    <property type="match status" value="1"/>
</dbReference>
<proteinExistence type="inferred from homology"/>
<accession>A0A7C7D3Z0</accession>
<keyword evidence="3" id="KW-0560">Oxidoreductase</keyword>
<dbReference type="InterPro" id="IPR001117">
    <property type="entry name" value="Cu-oxidase_2nd"/>
</dbReference>
<evidence type="ECO:0000256" key="4">
    <source>
        <dbReference type="ARBA" id="ARBA00023008"/>
    </source>
</evidence>
<dbReference type="GO" id="GO:0005507">
    <property type="term" value="F:copper ion binding"/>
    <property type="evidence" value="ECO:0007669"/>
    <property type="project" value="InterPro"/>
</dbReference>
<sequence>MSIPLDPTTIPKYINSLVIPPVYRPTVITNNGQDIFHEYTVDVSEFNQQILPPGFPQTAVWGYGGIVKDPQTGNPVNFRNAPGATFEAIRGIPISVKWVNNLTEPHSLPVDPTLHWADPNGMDMPMPPFPSFPPGFPLAQQPVPIVPHLHGGETPSDSDGHPEAWFTAKDAITGPTFVKSRYHYYNTQEPTTLWYHDHALGITRLNVIMGLAGFYLLRDPDNPLDKPNSVLPQGKYEIPIVIQDRSFNQDGSLAFPMVGINPDIHPYWVPEFFGDTIMVNGKVWPNLDVEPRQYRFRLLNGSNARFYNLKFDNQRPFVQIGSDGGYLPQPVELTSLLIAPGERADILVDFSSLSPGVKLVLTNDANAPFPTGDIPDPQTVGQILQFTVINQPTVIPPQLPTVLNSIPTLTPDEPKRTLVLVEVQGTNGPLEVLLDGQKWSAPISELPIVGSTEDWELVNLTMDAHPIHLHLVQFQVVRRQELRAMDYLNDWVALNGNPPLNQATQVIPVDNYLLGQPVDPPPNEQGWKDTIQAHPGQVTTIRVRFAPQEVSPDQSKPNVNFYPFNPAQGPGYVWHCHILDHEDNEMMRPYNVRVEGPTFTNTAKVSSTDQSILCGTVDSQDSQNSIILAASEALTITKTGLPAEQCAGGVIIYNLTIRNTSGATRTFNLTDTIVASPSGTILPGDVTTNPSNSIKTQITNGLEIKWLDVTIPGKNTPGNPNAKNGYYELTYTIFLTTTCGIVGTISNNAQIAFSGSTIPSNEVSILVKAVVDLSILKTKISPKDPVYVGDTIEYNIIVTNNGPCDATGVYVDDVLPATAMIVPDPNWVLRNGTTYRYSIGTLNAGATINISLKVIPTAPTNL</sequence>
<dbReference type="EMBL" id="DUTF01000059">
    <property type="protein sequence ID" value="HHY25647.1"/>
    <property type="molecule type" value="Genomic_DNA"/>
</dbReference>
<evidence type="ECO:0000256" key="3">
    <source>
        <dbReference type="ARBA" id="ARBA00023002"/>
    </source>
</evidence>
<feature type="domain" description="Plastocyanin-like" evidence="7">
    <location>
        <begin position="445"/>
        <end position="593"/>
    </location>
</feature>